<feature type="domain" description="FERM" evidence="6">
    <location>
        <begin position="1"/>
        <end position="227"/>
    </location>
</feature>
<feature type="compositionally biased region" description="Pro residues" evidence="5">
    <location>
        <begin position="943"/>
        <end position="953"/>
    </location>
</feature>
<keyword evidence="2" id="KW-0963">Cytoplasm</keyword>
<dbReference type="EMBL" id="CAJPIZ010000592">
    <property type="protein sequence ID" value="CAG2101826.1"/>
    <property type="molecule type" value="Genomic_DNA"/>
</dbReference>
<dbReference type="InterPro" id="IPR000299">
    <property type="entry name" value="FERM_domain"/>
</dbReference>
<dbReference type="InterPro" id="IPR018980">
    <property type="entry name" value="FERM_PH-like_C"/>
</dbReference>
<accession>A0A7R9KER1</accession>
<feature type="compositionally biased region" description="Basic and acidic residues" evidence="5">
    <location>
        <begin position="456"/>
        <end position="465"/>
    </location>
</feature>
<evidence type="ECO:0000256" key="2">
    <source>
        <dbReference type="ARBA" id="ARBA00022490"/>
    </source>
</evidence>
<evidence type="ECO:0000256" key="1">
    <source>
        <dbReference type="ARBA" id="ARBA00004496"/>
    </source>
</evidence>
<dbReference type="Pfam" id="PF11819">
    <property type="entry name" value="CUPID"/>
    <property type="match status" value="1"/>
</dbReference>
<dbReference type="GO" id="GO:0005737">
    <property type="term" value="C:cytoplasm"/>
    <property type="evidence" value="ECO:0007669"/>
    <property type="project" value="UniProtKB-SubCell"/>
</dbReference>
<dbReference type="AlphaFoldDB" id="A0A7R9KER1"/>
<dbReference type="Pfam" id="PF09380">
    <property type="entry name" value="FERM_C"/>
    <property type="match status" value="1"/>
</dbReference>
<name>A0A7R9KER1_9ACAR</name>
<evidence type="ECO:0000313" key="7">
    <source>
        <dbReference type="EMBL" id="CAD7621396.1"/>
    </source>
</evidence>
<dbReference type="InterPro" id="IPR014352">
    <property type="entry name" value="FERM/acyl-CoA-bd_prot_sf"/>
</dbReference>
<feature type="compositionally biased region" description="Low complexity" evidence="5">
    <location>
        <begin position="1034"/>
        <end position="1049"/>
    </location>
</feature>
<dbReference type="SMART" id="SM01196">
    <property type="entry name" value="FERM_C"/>
    <property type="match status" value="1"/>
</dbReference>
<dbReference type="GO" id="GO:0005923">
    <property type="term" value="C:bicellular tight junction"/>
    <property type="evidence" value="ECO:0007669"/>
    <property type="project" value="TreeGrafter"/>
</dbReference>
<feature type="region of interest" description="Disordered" evidence="5">
    <location>
        <begin position="1029"/>
        <end position="1090"/>
    </location>
</feature>
<evidence type="ECO:0000259" key="6">
    <source>
        <dbReference type="PROSITE" id="PS50057"/>
    </source>
</evidence>
<reference evidence="7" key="1">
    <citation type="submission" date="2020-11" db="EMBL/GenBank/DDBJ databases">
        <authorList>
            <person name="Tran Van P."/>
        </authorList>
    </citation>
    <scope>NUCLEOTIDE SEQUENCE</scope>
</reference>
<dbReference type="OrthoDB" id="10063592at2759"/>
<dbReference type="EMBL" id="OC855167">
    <property type="protein sequence ID" value="CAD7621396.1"/>
    <property type="molecule type" value="Genomic_DNA"/>
</dbReference>
<dbReference type="CDD" id="cd14473">
    <property type="entry name" value="FERM_B-lobe"/>
    <property type="match status" value="1"/>
</dbReference>
<organism evidence="7">
    <name type="scientific">Medioppia subpectinata</name>
    <dbReference type="NCBI Taxonomy" id="1979941"/>
    <lineage>
        <taxon>Eukaryota</taxon>
        <taxon>Metazoa</taxon>
        <taxon>Ecdysozoa</taxon>
        <taxon>Arthropoda</taxon>
        <taxon>Chelicerata</taxon>
        <taxon>Arachnida</taxon>
        <taxon>Acari</taxon>
        <taxon>Acariformes</taxon>
        <taxon>Sarcoptiformes</taxon>
        <taxon>Oribatida</taxon>
        <taxon>Brachypylina</taxon>
        <taxon>Oppioidea</taxon>
        <taxon>Oppiidae</taxon>
        <taxon>Medioppia</taxon>
    </lineage>
</organism>
<dbReference type="InterPro" id="IPR021774">
    <property type="entry name" value="CUPID"/>
</dbReference>
<feature type="compositionally biased region" description="Polar residues" evidence="5">
    <location>
        <begin position="653"/>
        <end position="667"/>
    </location>
</feature>
<dbReference type="CDD" id="cd13191">
    <property type="entry name" value="FERM_C_FRMD4A_FRMD4B"/>
    <property type="match status" value="1"/>
</dbReference>
<dbReference type="GO" id="GO:0090162">
    <property type="term" value="P:establishment of epithelial cell polarity"/>
    <property type="evidence" value="ECO:0007669"/>
    <property type="project" value="InterPro"/>
</dbReference>
<feature type="compositionally biased region" description="Polar residues" evidence="5">
    <location>
        <begin position="1050"/>
        <end position="1071"/>
    </location>
</feature>
<dbReference type="PANTHER" id="PTHR46079">
    <property type="entry name" value="FERM DOMAIN-CONTAINING PROTEIN 4"/>
    <property type="match status" value="1"/>
</dbReference>
<dbReference type="PROSITE" id="PS50057">
    <property type="entry name" value="FERM_3"/>
    <property type="match status" value="1"/>
</dbReference>
<dbReference type="InterPro" id="IPR011993">
    <property type="entry name" value="PH-like_dom_sf"/>
</dbReference>
<comment type="subcellular location">
    <subcellularLocation>
        <location evidence="1">Cytoplasm</location>
    </subcellularLocation>
</comment>
<dbReference type="InterPro" id="IPR041785">
    <property type="entry name" value="FRMD4A/B_FERM_C"/>
</dbReference>
<dbReference type="Pfam" id="PF00373">
    <property type="entry name" value="FERM_M"/>
    <property type="match status" value="1"/>
</dbReference>
<dbReference type="InterPro" id="IPR047176">
    <property type="entry name" value="FRMD4A/B"/>
</dbReference>
<evidence type="ECO:0000256" key="4">
    <source>
        <dbReference type="SAM" id="Coils"/>
    </source>
</evidence>
<feature type="region of interest" description="Disordered" evidence="5">
    <location>
        <begin position="442"/>
        <end position="465"/>
    </location>
</feature>
<feature type="compositionally biased region" description="Low complexity" evidence="5">
    <location>
        <begin position="929"/>
        <end position="942"/>
    </location>
</feature>
<dbReference type="SUPFAM" id="SSF50729">
    <property type="entry name" value="PH domain-like"/>
    <property type="match status" value="1"/>
</dbReference>
<proteinExistence type="predicted"/>
<evidence type="ECO:0000313" key="8">
    <source>
        <dbReference type="Proteomes" id="UP000759131"/>
    </source>
</evidence>
<dbReference type="Gene3D" id="1.20.80.10">
    <property type="match status" value="1"/>
</dbReference>
<dbReference type="Proteomes" id="UP000759131">
    <property type="component" value="Unassembled WGS sequence"/>
</dbReference>
<evidence type="ECO:0000256" key="5">
    <source>
        <dbReference type="SAM" id="MobiDB-lite"/>
    </source>
</evidence>
<feature type="region of interest" description="Disordered" evidence="5">
    <location>
        <begin position="1115"/>
        <end position="1143"/>
    </location>
</feature>
<dbReference type="InterPro" id="IPR035963">
    <property type="entry name" value="FERM_2"/>
</dbReference>
<dbReference type="Gene3D" id="2.30.29.30">
    <property type="entry name" value="Pleckstrin-homology domain (PH domain)/Phosphotyrosine-binding domain (PTB)"/>
    <property type="match status" value="1"/>
</dbReference>
<feature type="region of interest" description="Disordered" evidence="5">
    <location>
        <begin position="623"/>
        <end position="693"/>
    </location>
</feature>
<feature type="region of interest" description="Disordered" evidence="5">
    <location>
        <begin position="496"/>
        <end position="518"/>
    </location>
</feature>
<dbReference type="SUPFAM" id="SSF47031">
    <property type="entry name" value="Second domain of FERM"/>
    <property type="match status" value="1"/>
</dbReference>
<evidence type="ECO:0000256" key="3">
    <source>
        <dbReference type="ARBA" id="ARBA00023054"/>
    </source>
</evidence>
<feature type="coiled-coil region" evidence="4">
    <location>
        <begin position="300"/>
        <end position="327"/>
    </location>
</feature>
<sequence length="1143" mass="128264">MGFEVIQVYADTIFRLSALVLQATYGDYVNDCKARAHLKKQQLIPTYILKELPSLQVCEEKVIEEYKELVGQSRGDAIVKYMSVIEKQPTYGVHFYEIKDKTGIPYWLGLSYKGINQFDHNDRRIPRRNFQWKQLENLYFREKKFSIEVRDPKRSINLYENAIEEPIDTFDDLSTAITDPTTQVSVSRRTFGPCNVTVYVWFAATDVLTKCIWSMAIAQHQFYIDRRNLNKNCLTSPRTVEQIATELNARTISSAESSSRTNNFSTHERSLSSHSLPALGIDQTLSQLETNNTAKEKDMFETLKVRKDALEEAMNKKLQELKALCLKEGELTGELPPETPLNANEPMPQIRRRVGTAFTLNDKLLLKPRTQEEAVLSKLELEYEIQTKIVSAASKLAKDVNAKKNVRKQRKQMYQQSLAKMKDLEGRLIILRRQIAAVKLAKSRRNQSTEDLSEDNISHSTDESQEKCENSLNKFFVTERNHKQLLMKRSASLYSSVPSTPNKFSEKHGSRVRPLSPSVTSLVNRPADVMPRPRSAAAKSEPTFDYDTDEESNEMLKNLNTDFDNTSSVGSSSGGTNASVIYIGEQKSKHLLSPYVNKYETSVRLSESSNLYSVSNRRTSIAIKSQDDTQLKPPVSQFKEPLPVNKPHRHLQNDNTMSQLNRSNSLDNSHRRRTSSQGSAEGYPNPNSPSYDHHKHYHNHYPFYRATRTETPENVLPMSPSPLLTGGASHMAQRPLPTLPTNECLSPKYLPPIGSSHVNTSENRMFCETNASNSPQTVSNDVTDRSVMSYTRNHKTYQNSLFNFEEPVVMRNENSVPMSPRSVTPSKFGTNHTSSNKFQVNNNGSQPMPPPTPKTLKTWTETSLDFVLPPKTENRVTNAQTMQPNSTSKAINGRNTNSLNYENSAKELYVNVNNMASIASTPQQTPKALSSATPSPPQSLSTPTPPLASPAPIPSHMTSAMNANRNSIASITKSIGGDSVCGKPTSIPMSPTIPSGNGVEVTVVSVGHFQPYWEEEKPFELSDFYKYSQKHRNSQQSTPTPTSSQNTSPARHSQPQARSSQSVTTSGNGLQASGEPNGHHSCQSPNLNDSLKGQMIVSDSFTNELMAWYDERDSVHDDQHHNNNNNNNNNSRKHSAKQNATLV</sequence>
<feature type="compositionally biased region" description="Polar residues" evidence="5">
    <location>
        <begin position="1080"/>
        <end position="1090"/>
    </location>
</feature>
<protein>
    <recommendedName>
        <fullName evidence="6">FERM domain-containing protein</fullName>
    </recommendedName>
</protein>
<gene>
    <name evidence="7" type="ORF">OSB1V03_LOCUS1867</name>
</gene>
<feature type="region of interest" description="Disordered" evidence="5">
    <location>
        <begin position="920"/>
        <end position="959"/>
    </location>
</feature>
<dbReference type="InterPro" id="IPR019748">
    <property type="entry name" value="FERM_central"/>
</dbReference>
<keyword evidence="8" id="KW-1185">Reference proteome</keyword>
<keyword evidence="3 4" id="KW-0175">Coiled coil</keyword>
<dbReference type="GO" id="GO:0005912">
    <property type="term" value="C:adherens junction"/>
    <property type="evidence" value="ECO:0007669"/>
    <property type="project" value="TreeGrafter"/>
</dbReference>
<dbReference type="PANTHER" id="PTHR46079:SF2">
    <property type="entry name" value="FERM DOMAIN-CONTAINING PROTEIN"/>
    <property type="match status" value="1"/>
</dbReference>